<evidence type="ECO:0000313" key="2">
    <source>
        <dbReference type="Proteomes" id="UP000001007"/>
    </source>
</evidence>
<dbReference type="KEGG" id="cte:CT0165"/>
<dbReference type="Proteomes" id="UP000001007">
    <property type="component" value="Chromosome"/>
</dbReference>
<organism evidence="1 2">
    <name type="scientific">Chlorobaculum tepidum (strain ATCC 49652 / DSM 12025 / NBRC 103806 / TLS)</name>
    <name type="common">Chlorobium tepidum</name>
    <dbReference type="NCBI Taxonomy" id="194439"/>
    <lineage>
        <taxon>Bacteria</taxon>
        <taxon>Pseudomonadati</taxon>
        <taxon>Chlorobiota</taxon>
        <taxon>Chlorobiia</taxon>
        <taxon>Chlorobiales</taxon>
        <taxon>Chlorobiaceae</taxon>
        <taxon>Chlorobaculum</taxon>
    </lineage>
</organism>
<reference evidence="1 2" key="1">
    <citation type="journal article" date="2002" name="Proc. Natl. Acad. Sci. U.S.A.">
        <title>The complete genome sequence of Chlorobium tepidum TLS, a photosynthetic, anaerobic, green-sulfur bacterium.</title>
        <authorList>
            <person name="Eisen J.A."/>
            <person name="Nelson K.E."/>
            <person name="Paulsen I.T."/>
            <person name="Heidelberg J.F."/>
            <person name="Wu M."/>
            <person name="Dodson R.J."/>
            <person name="Deboy R."/>
            <person name="Gwinn M.L."/>
            <person name="Nelson W.C."/>
            <person name="Haft D.H."/>
            <person name="Hickey E.K."/>
            <person name="Peterson J.D."/>
            <person name="Durkin A.S."/>
            <person name="Kolonay J.L."/>
            <person name="Yang F."/>
            <person name="Holt I."/>
            <person name="Umayam L.A."/>
            <person name="Mason T."/>
            <person name="Brenner M."/>
            <person name="Shea T.P."/>
            <person name="Parksey D."/>
            <person name="Nierman W.C."/>
            <person name="Feldblyum T.V."/>
            <person name="Hansen C.L."/>
            <person name="Craven M.B."/>
            <person name="Radune D."/>
            <person name="Vamathevan J."/>
            <person name="Khouri H."/>
            <person name="White O."/>
            <person name="Gruber T.M."/>
            <person name="Ketchum K.A."/>
            <person name="Venter J.C."/>
            <person name="Tettelin H."/>
            <person name="Bryant D.A."/>
            <person name="Fraser C.M."/>
        </authorList>
    </citation>
    <scope>NUCLEOTIDE SEQUENCE [LARGE SCALE GENOMIC DNA]</scope>
    <source>
        <strain evidence="2">ATCC 49652 / DSM 12025 / NBRC 103806 / TLS</strain>
    </source>
</reference>
<name>Q8KG05_CHLTE</name>
<dbReference type="EnsemblBacteria" id="AAM71413">
    <property type="protein sequence ID" value="AAM71413"/>
    <property type="gene ID" value="CT0165"/>
</dbReference>
<keyword evidence="2" id="KW-1185">Reference proteome</keyword>
<proteinExistence type="predicted"/>
<evidence type="ECO:0000313" key="1">
    <source>
        <dbReference type="EMBL" id="AAM71413.1"/>
    </source>
</evidence>
<dbReference type="AlphaFoldDB" id="Q8KG05"/>
<gene>
    <name evidence="1" type="ordered locus">CT0165</name>
</gene>
<dbReference type="STRING" id="194439.CT0165"/>
<dbReference type="EMBL" id="AE006470">
    <property type="protein sequence ID" value="AAM71413.1"/>
    <property type="molecule type" value="Genomic_DNA"/>
</dbReference>
<sequence>MASSLKNRKFRAENCCGWLFAAHRSSTHKGVAGLPFMCFPMPASYR</sequence>
<protein>
    <submittedName>
        <fullName evidence="1">Uncharacterized protein</fullName>
    </submittedName>
</protein>
<dbReference type="HOGENOM" id="CLU_3181745_0_0_10"/>
<accession>Q8KG05</accession>